<proteinExistence type="predicted"/>
<dbReference type="RefSeq" id="WP_105595307.1">
    <property type="nucleotide sequence ID" value="NZ_PDET01000025.1"/>
</dbReference>
<dbReference type="GO" id="GO:0009401">
    <property type="term" value="P:phosphoenolpyruvate-dependent sugar phosphotransferase system"/>
    <property type="evidence" value="ECO:0007669"/>
    <property type="project" value="UniProtKB-KW"/>
</dbReference>
<reference evidence="8 9" key="1">
    <citation type="submission" date="2017-10" db="EMBL/GenBank/DDBJ databases">
        <title>Draft genome of two endophytic bacteria isolated from 'guarana' Paullinia cupana (Mart.) Ducke.</title>
        <authorList>
            <person name="Siqueira K.A."/>
            <person name="Liotti R.G."/>
            <person name="Mendes T.A."/>
            <person name="Soares M.A."/>
        </authorList>
    </citation>
    <scope>NUCLEOTIDE SEQUENCE [LARGE SCALE GENOMIC DNA]</scope>
    <source>
        <strain evidence="8 9">342</strain>
    </source>
</reference>
<evidence type="ECO:0000259" key="7">
    <source>
        <dbReference type="PROSITE" id="PS51098"/>
    </source>
</evidence>
<dbReference type="AlphaFoldDB" id="A0A2S9I519"/>
<evidence type="ECO:0000256" key="3">
    <source>
        <dbReference type="ARBA" id="ARBA00022679"/>
    </source>
</evidence>
<organism evidence="8 9">
    <name type="scientific">Pantoea coffeiphila</name>
    <dbReference type="NCBI Taxonomy" id="1465635"/>
    <lineage>
        <taxon>Bacteria</taxon>
        <taxon>Pseudomonadati</taxon>
        <taxon>Pseudomonadota</taxon>
        <taxon>Gammaproteobacteria</taxon>
        <taxon>Enterobacterales</taxon>
        <taxon>Erwiniaceae</taxon>
        <taxon>Pantoea</taxon>
    </lineage>
</organism>
<evidence type="ECO:0000256" key="6">
    <source>
        <dbReference type="PROSITE-ProRule" id="PRU00421"/>
    </source>
</evidence>
<dbReference type="EMBL" id="PDET01000025">
    <property type="protein sequence ID" value="PRD12898.1"/>
    <property type="molecule type" value="Genomic_DNA"/>
</dbReference>
<dbReference type="OrthoDB" id="9797715at2"/>
<keyword evidence="4" id="KW-0598">Phosphotransferase system</keyword>
<keyword evidence="2 8" id="KW-0762">Sugar transport</keyword>
<keyword evidence="9" id="KW-1185">Reference proteome</keyword>
<keyword evidence="1" id="KW-0813">Transport</keyword>
<keyword evidence="3" id="KW-0808">Transferase</keyword>
<evidence type="ECO:0000256" key="1">
    <source>
        <dbReference type="ARBA" id="ARBA00022448"/>
    </source>
</evidence>
<evidence type="ECO:0000313" key="8">
    <source>
        <dbReference type="EMBL" id="PRD12898.1"/>
    </source>
</evidence>
<dbReference type="PANTHER" id="PTHR30175">
    <property type="entry name" value="PHOSPHOTRANSFERASE SYSTEM TRANSPORT PROTEIN"/>
    <property type="match status" value="1"/>
</dbReference>
<dbReference type="Proteomes" id="UP000239181">
    <property type="component" value="Unassembled WGS sequence"/>
</dbReference>
<dbReference type="GO" id="GO:0008982">
    <property type="term" value="F:protein-N(PI)-phosphohistidine-sugar phosphotransferase activity"/>
    <property type="evidence" value="ECO:0007669"/>
    <property type="project" value="InterPro"/>
</dbReference>
<dbReference type="Pfam" id="PF00367">
    <property type="entry name" value="PTS_EIIB"/>
    <property type="match status" value="1"/>
</dbReference>
<dbReference type="PROSITE" id="PS51098">
    <property type="entry name" value="PTS_EIIB_TYPE_1"/>
    <property type="match status" value="1"/>
</dbReference>
<feature type="domain" description="PTS EIIB type-1" evidence="7">
    <location>
        <begin position="4"/>
        <end position="89"/>
    </location>
</feature>
<dbReference type="PANTHER" id="PTHR30175:SF1">
    <property type="entry name" value="PTS SYSTEM ARBUTIN-, CELLOBIOSE-, AND SALICIN-SPECIFIC EIIBC COMPONENT-RELATED"/>
    <property type="match status" value="1"/>
</dbReference>
<evidence type="ECO:0000256" key="4">
    <source>
        <dbReference type="ARBA" id="ARBA00022683"/>
    </source>
</evidence>
<dbReference type="InterPro" id="IPR018113">
    <property type="entry name" value="PTrfase_EIIB_Cys"/>
</dbReference>
<keyword evidence="5" id="KW-0418">Kinase</keyword>
<dbReference type="Gene3D" id="3.30.1360.60">
    <property type="entry name" value="Glucose permease domain IIB"/>
    <property type="match status" value="1"/>
</dbReference>
<evidence type="ECO:0000256" key="5">
    <source>
        <dbReference type="ARBA" id="ARBA00022777"/>
    </source>
</evidence>
<protein>
    <submittedName>
        <fullName evidence="8">PTS sugar transporter subunit IIB</fullName>
    </submittedName>
</protein>
<comment type="caution">
    <text evidence="8">The sequence shown here is derived from an EMBL/GenBank/DDBJ whole genome shotgun (WGS) entry which is preliminary data.</text>
</comment>
<dbReference type="InterPro" id="IPR036878">
    <property type="entry name" value="Glu_permease_IIB"/>
</dbReference>
<name>A0A2S9I519_9GAMM</name>
<feature type="active site" description="Phosphocysteine intermediate; for EIIB activity" evidence="6">
    <location>
        <position position="26"/>
    </location>
</feature>
<sequence length="89" mass="9866">MENQRLATAVLAALGGADNVAALRYCASRVRLKLHDNTQIDRQLIEQQPPVRALLEVTLSPQLTEFQLVMGPGQSRPLYQALVERVGEK</sequence>
<dbReference type="InterPro" id="IPR050558">
    <property type="entry name" value="PTS_Sugar-Specific_Components"/>
</dbReference>
<gene>
    <name evidence="8" type="ORF">CQW29_24250</name>
</gene>
<evidence type="ECO:0000256" key="2">
    <source>
        <dbReference type="ARBA" id="ARBA00022597"/>
    </source>
</evidence>
<accession>A0A2S9I519</accession>
<dbReference type="InterPro" id="IPR001996">
    <property type="entry name" value="PTS_IIB_1"/>
</dbReference>
<dbReference type="GO" id="GO:0016301">
    <property type="term" value="F:kinase activity"/>
    <property type="evidence" value="ECO:0007669"/>
    <property type="project" value="UniProtKB-KW"/>
</dbReference>
<dbReference type="SUPFAM" id="SSF55604">
    <property type="entry name" value="Glucose permease domain IIB"/>
    <property type="match status" value="1"/>
</dbReference>
<evidence type="ECO:0000313" key="9">
    <source>
        <dbReference type="Proteomes" id="UP000239181"/>
    </source>
</evidence>